<keyword evidence="4" id="KW-1185">Reference proteome</keyword>
<sequence>MRPFTAPALLLAAVLSACAGAGPTTTPAPVAPTAGAVSSPQWAEDMARFAAEDARNPPPAHPIVFTGSSSVRMWQTLAEDFPDRPVLNRGFGGSQLRDATWYADEVATRYRPRQVMLYAGDNDIDAGRPPQRVLADFRAFVARIRRDLPRVPIAYIAIKPSPARFDQLPAQREANALVKAEAARMDGVDFIDVATPMLDADGRPRAELFGDDHLHMNARGYALWREIVAPYLR</sequence>
<evidence type="ECO:0000313" key="3">
    <source>
        <dbReference type="EMBL" id="MFC3659747.1"/>
    </source>
</evidence>
<dbReference type="RefSeq" id="WP_386707893.1">
    <property type="nucleotide sequence ID" value="NZ_JBHRYF010000002.1"/>
</dbReference>
<dbReference type="Pfam" id="PF13472">
    <property type="entry name" value="Lipase_GDSL_2"/>
    <property type="match status" value="1"/>
</dbReference>
<dbReference type="SUPFAM" id="SSF52266">
    <property type="entry name" value="SGNH hydrolase"/>
    <property type="match status" value="1"/>
</dbReference>
<organism evidence="3 4">
    <name type="scientific">Luteimonas notoginsengisoli</name>
    <dbReference type="NCBI Taxonomy" id="1578200"/>
    <lineage>
        <taxon>Bacteria</taxon>
        <taxon>Pseudomonadati</taxon>
        <taxon>Pseudomonadota</taxon>
        <taxon>Gammaproteobacteria</taxon>
        <taxon>Lysobacterales</taxon>
        <taxon>Lysobacteraceae</taxon>
        <taxon>Luteimonas</taxon>
    </lineage>
</organism>
<evidence type="ECO:0000256" key="1">
    <source>
        <dbReference type="SAM" id="SignalP"/>
    </source>
</evidence>
<feature type="signal peptide" evidence="1">
    <location>
        <begin position="1"/>
        <end position="21"/>
    </location>
</feature>
<dbReference type="PANTHER" id="PTHR30383">
    <property type="entry name" value="THIOESTERASE 1/PROTEASE 1/LYSOPHOSPHOLIPASE L1"/>
    <property type="match status" value="1"/>
</dbReference>
<name>A0ABV7URZ0_9GAMM</name>
<dbReference type="PANTHER" id="PTHR30383:SF5">
    <property type="entry name" value="SGNH HYDROLASE-TYPE ESTERASE DOMAIN-CONTAINING PROTEIN"/>
    <property type="match status" value="1"/>
</dbReference>
<feature type="chain" id="PRO_5046516498" evidence="1">
    <location>
        <begin position="22"/>
        <end position="233"/>
    </location>
</feature>
<comment type="caution">
    <text evidence="3">The sequence shown here is derived from an EMBL/GenBank/DDBJ whole genome shotgun (WGS) entry which is preliminary data.</text>
</comment>
<dbReference type="InterPro" id="IPR013830">
    <property type="entry name" value="SGNH_hydro"/>
</dbReference>
<dbReference type="GO" id="GO:0016787">
    <property type="term" value="F:hydrolase activity"/>
    <property type="evidence" value="ECO:0007669"/>
    <property type="project" value="UniProtKB-KW"/>
</dbReference>
<dbReference type="InterPro" id="IPR036514">
    <property type="entry name" value="SGNH_hydro_sf"/>
</dbReference>
<dbReference type="Proteomes" id="UP001595724">
    <property type="component" value="Unassembled WGS sequence"/>
</dbReference>
<accession>A0ABV7URZ0</accession>
<dbReference type="InterPro" id="IPR051532">
    <property type="entry name" value="Ester_Hydrolysis_Enzymes"/>
</dbReference>
<feature type="domain" description="SGNH hydrolase-type esterase" evidence="2">
    <location>
        <begin position="73"/>
        <end position="223"/>
    </location>
</feature>
<dbReference type="CDD" id="cd04502">
    <property type="entry name" value="SGNH_hydrolase_like_7"/>
    <property type="match status" value="1"/>
</dbReference>
<dbReference type="EMBL" id="JBHRYF010000002">
    <property type="protein sequence ID" value="MFC3659747.1"/>
    <property type="molecule type" value="Genomic_DNA"/>
</dbReference>
<dbReference type="Gene3D" id="3.40.50.1110">
    <property type="entry name" value="SGNH hydrolase"/>
    <property type="match status" value="1"/>
</dbReference>
<evidence type="ECO:0000259" key="2">
    <source>
        <dbReference type="Pfam" id="PF13472"/>
    </source>
</evidence>
<dbReference type="PROSITE" id="PS51257">
    <property type="entry name" value="PROKAR_LIPOPROTEIN"/>
    <property type="match status" value="1"/>
</dbReference>
<gene>
    <name evidence="3" type="ORF">ACFOM9_06600</name>
</gene>
<proteinExistence type="predicted"/>
<reference evidence="4" key="1">
    <citation type="journal article" date="2019" name="Int. J. Syst. Evol. Microbiol.">
        <title>The Global Catalogue of Microorganisms (GCM) 10K type strain sequencing project: providing services to taxonomists for standard genome sequencing and annotation.</title>
        <authorList>
            <consortium name="The Broad Institute Genomics Platform"/>
            <consortium name="The Broad Institute Genome Sequencing Center for Infectious Disease"/>
            <person name="Wu L."/>
            <person name="Ma J."/>
        </authorList>
    </citation>
    <scope>NUCLEOTIDE SEQUENCE [LARGE SCALE GENOMIC DNA]</scope>
    <source>
        <strain evidence="4">KCTC 42211</strain>
    </source>
</reference>
<protein>
    <submittedName>
        <fullName evidence="3">SGNH/GDSL hydrolase family protein</fullName>
    </submittedName>
</protein>
<evidence type="ECO:0000313" key="4">
    <source>
        <dbReference type="Proteomes" id="UP001595724"/>
    </source>
</evidence>
<keyword evidence="3" id="KW-0378">Hydrolase</keyword>
<keyword evidence="1" id="KW-0732">Signal</keyword>